<accession>A0ABQ9S2F6</accession>
<name>A0ABQ9S2F6_9PEZI</name>
<dbReference type="RefSeq" id="XP_060342834.1">
    <property type="nucleotide sequence ID" value="XM_060498773.1"/>
</dbReference>
<sequence length="52" mass="6187">MNVFLKFEAFRCRSISHFWLKGRYLTALSAPDNANCIVKRTRTRHPSQRPQH</sequence>
<keyword evidence="2" id="KW-1185">Reference proteome</keyword>
<evidence type="ECO:0000313" key="1">
    <source>
        <dbReference type="EMBL" id="KAK1522979.1"/>
    </source>
</evidence>
<protein>
    <submittedName>
        <fullName evidence="1">Uncharacterized protein</fullName>
    </submittedName>
</protein>
<reference evidence="1 2" key="1">
    <citation type="submission" date="2016-10" db="EMBL/GenBank/DDBJ databases">
        <title>The genome sequence of Colletotrichum fioriniae PJ7.</title>
        <authorList>
            <person name="Baroncelli R."/>
        </authorList>
    </citation>
    <scope>NUCLEOTIDE SEQUENCE [LARGE SCALE GENOMIC DNA]</scope>
    <source>
        <strain evidence="1 2">IMI 384185</strain>
    </source>
</reference>
<dbReference type="Proteomes" id="UP001241169">
    <property type="component" value="Unassembled WGS sequence"/>
</dbReference>
<dbReference type="EMBL" id="MOPA01000015">
    <property type="protein sequence ID" value="KAK1522979.1"/>
    <property type="molecule type" value="Genomic_DNA"/>
</dbReference>
<organism evidence="1 2">
    <name type="scientific">Colletotrichum paranaense</name>
    <dbReference type="NCBI Taxonomy" id="1914294"/>
    <lineage>
        <taxon>Eukaryota</taxon>
        <taxon>Fungi</taxon>
        <taxon>Dikarya</taxon>
        <taxon>Ascomycota</taxon>
        <taxon>Pezizomycotina</taxon>
        <taxon>Sordariomycetes</taxon>
        <taxon>Hypocreomycetidae</taxon>
        <taxon>Glomerellales</taxon>
        <taxon>Glomerellaceae</taxon>
        <taxon>Colletotrichum</taxon>
        <taxon>Colletotrichum acutatum species complex</taxon>
    </lineage>
</organism>
<comment type="caution">
    <text evidence="1">The sequence shown here is derived from an EMBL/GenBank/DDBJ whole genome shotgun (WGS) entry which is preliminary data.</text>
</comment>
<gene>
    <name evidence="1" type="ORF">CPAR01_14522</name>
</gene>
<evidence type="ECO:0000313" key="2">
    <source>
        <dbReference type="Proteomes" id="UP001241169"/>
    </source>
</evidence>
<proteinExistence type="predicted"/>
<dbReference type="GeneID" id="85382672"/>